<comment type="caution">
    <text evidence="8">The sequence shown here is derived from an EMBL/GenBank/DDBJ whole genome shotgun (WGS) entry which is preliminary data.</text>
</comment>
<evidence type="ECO:0000256" key="5">
    <source>
        <dbReference type="SAM" id="MobiDB-lite"/>
    </source>
</evidence>
<dbReference type="SUPFAM" id="SSF88946">
    <property type="entry name" value="Sigma2 domain of RNA polymerase sigma factors"/>
    <property type="match status" value="1"/>
</dbReference>
<dbReference type="PANTHER" id="PTHR43133">
    <property type="entry name" value="RNA POLYMERASE ECF-TYPE SIGMA FACTO"/>
    <property type="match status" value="1"/>
</dbReference>
<keyword evidence="2" id="KW-0805">Transcription regulation</keyword>
<dbReference type="InterPro" id="IPR007627">
    <property type="entry name" value="RNA_pol_sigma70_r2"/>
</dbReference>
<protein>
    <submittedName>
        <fullName evidence="8">RNA polymerase sigma-70 factor</fullName>
    </submittedName>
</protein>
<dbReference type="Pfam" id="PF08281">
    <property type="entry name" value="Sigma70_r4_2"/>
    <property type="match status" value="1"/>
</dbReference>
<dbReference type="AlphaFoldDB" id="A0A0C1Z9S2"/>
<dbReference type="NCBIfam" id="TIGR02937">
    <property type="entry name" value="sigma70-ECF"/>
    <property type="match status" value="1"/>
</dbReference>
<dbReference type="InterPro" id="IPR013324">
    <property type="entry name" value="RNA_pol_sigma_r3/r4-like"/>
</dbReference>
<dbReference type="GO" id="GO:0003677">
    <property type="term" value="F:DNA binding"/>
    <property type="evidence" value="ECO:0007669"/>
    <property type="project" value="InterPro"/>
</dbReference>
<dbReference type="InterPro" id="IPR013325">
    <property type="entry name" value="RNA_pol_sigma_r2"/>
</dbReference>
<dbReference type="GO" id="GO:0016987">
    <property type="term" value="F:sigma factor activity"/>
    <property type="evidence" value="ECO:0007669"/>
    <property type="project" value="UniProtKB-KW"/>
</dbReference>
<dbReference type="InterPro" id="IPR014284">
    <property type="entry name" value="RNA_pol_sigma-70_dom"/>
</dbReference>
<keyword evidence="3" id="KW-0731">Sigma factor</keyword>
<gene>
    <name evidence="8" type="ORF">DB30_06931</name>
</gene>
<sequence>MSSDDELLLAWRAGDQRAGSELFKRHYGAIRRFFANKVDDSLEDLVQRTFEACVAGQERFEGRGSISAYLRGTARNLLYQHWEARRARGASVPIEDVSLHDLGAGPSSMLARTHAERRLLEALRQVSLADQEILELYYWEELTGVELAEQLGVPEQTARSRLRRARLHLAKVYRRLERFAGAPESSDAQLDNNARGLGRRASQ</sequence>
<name>A0A0C1Z9S2_9BACT</name>
<dbReference type="Pfam" id="PF04542">
    <property type="entry name" value="Sigma70_r2"/>
    <property type="match status" value="1"/>
</dbReference>
<dbReference type="GO" id="GO:0006352">
    <property type="term" value="P:DNA-templated transcription initiation"/>
    <property type="evidence" value="ECO:0007669"/>
    <property type="project" value="InterPro"/>
</dbReference>
<dbReference type="InterPro" id="IPR039425">
    <property type="entry name" value="RNA_pol_sigma-70-like"/>
</dbReference>
<dbReference type="Proteomes" id="UP000031599">
    <property type="component" value="Unassembled WGS sequence"/>
</dbReference>
<dbReference type="PANTHER" id="PTHR43133:SF62">
    <property type="entry name" value="RNA POLYMERASE SIGMA FACTOR SIGZ"/>
    <property type="match status" value="1"/>
</dbReference>
<dbReference type="Gene3D" id="1.10.10.10">
    <property type="entry name" value="Winged helix-like DNA-binding domain superfamily/Winged helix DNA-binding domain"/>
    <property type="match status" value="1"/>
</dbReference>
<accession>A0A0C1Z9S2</accession>
<keyword evidence="4" id="KW-0804">Transcription</keyword>
<proteinExistence type="inferred from homology"/>
<feature type="domain" description="RNA polymerase sigma factor 70 region 4 type 2" evidence="7">
    <location>
        <begin position="117"/>
        <end position="169"/>
    </location>
</feature>
<evidence type="ECO:0000259" key="6">
    <source>
        <dbReference type="Pfam" id="PF04542"/>
    </source>
</evidence>
<feature type="domain" description="RNA polymerase sigma-70 region 2" evidence="6">
    <location>
        <begin position="22"/>
        <end position="86"/>
    </location>
</feature>
<evidence type="ECO:0000256" key="3">
    <source>
        <dbReference type="ARBA" id="ARBA00023082"/>
    </source>
</evidence>
<organism evidence="8 9">
    <name type="scientific">Enhygromyxa salina</name>
    <dbReference type="NCBI Taxonomy" id="215803"/>
    <lineage>
        <taxon>Bacteria</taxon>
        <taxon>Pseudomonadati</taxon>
        <taxon>Myxococcota</taxon>
        <taxon>Polyangia</taxon>
        <taxon>Nannocystales</taxon>
        <taxon>Nannocystaceae</taxon>
        <taxon>Enhygromyxa</taxon>
    </lineage>
</organism>
<evidence type="ECO:0000313" key="8">
    <source>
        <dbReference type="EMBL" id="KIG14329.1"/>
    </source>
</evidence>
<dbReference type="RefSeq" id="WP_052553936.1">
    <property type="nucleotide sequence ID" value="NZ_JMCC02000075.1"/>
</dbReference>
<dbReference type="InterPro" id="IPR036388">
    <property type="entry name" value="WH-like_DNA-bd_sf"/>
</dbReference>
<evidence type="ECO:0000256" key="4">
    <source>
        <dbReference type="ARBA" id="ARBA00023163"/>
    </source>
</evidence>
<reference evidence="8 9" key="1">
    <citation type="submission" date="2014-12" db="EMBL/GenBank/DDBJ databases">
        <title>Genome assembly of Enhygromyxa salina DSM 15201.</title>
        <authorList>
            <person name="Sharma G."/>
            <person name="Subramanian S."/>
        </authorList>
    </citation>
    <scope>NUCLEOTIDE SEQUENCE [LARGE SCALE GENOMIC DNA]</scope>
    <source>
        <strain evidence="8 9">DSM 15201</strain>
    </source>
</reference>
<dbReference type="EMBL" id="JMCC02000075">
    <property type="protein sequence ID" value="KIG14329.1"/>
    <property type="molecule type" value="Genomic_DNA"/>
</dbReference>
<evidence type="ECO:0000313" key="9">
    <source>
        <dbReference type="Proteomes" id="UP000031599"/>
    </source>
</evidence>
<dbReference type="Gene3D" id="1.10.1740.10">
    <property type="match status" value="1"/>
</dbReference>
<dbReference type="SUPFAM" id="SSF88659">
    <property type="entry name" value="Sigma3 and sigma4 domains of RNA polymerase sigma factors"/>
    <property type="match status" value="1"/>
</dbReference>
<evidence type="ECO:0000256" key="1">
    <source>
        <dbReference type="ARBA" id="ARBA00010641"/>
    </source>
</evidence>
<evidence type="ECO:0000259" key="7">
    <source>
        <dbReference type="Pfam" id="PF08281"/>
    </source>
</evidence>
<feature type="region of interest" description="Disordered" evidence="5">
    <location>
        <begin position="184"/>
        <end position="203"/>
    </location>
</feature>
<comment type="similarity">
    <text evidence="1">Belongs to the sigma-70 factor family. ECF subfamily.</text>
</comment>
<dbReference type="InterPro" id="IPR013249">
    <property type="entry name" value="RNA_pol_sigma70_r4_t2"/>
</dbReference>
<evidence type="ECO:0000256" key="2">
    <source>
        <dbReference type="ARBA" id="ARBA00023015"/>
    </source>
</evidence>